<evidence type="ECO:0000313" key="2">
    <source>
        <dbReference type="EMBL" id="MUV15508.1"/>
    </source>
</evidence>
<dbReference type="Proteomes" id="UP000479692">
    <property type="component" value="Unassembled WGS sequence"/>
</dbReference>
<feature type="chain" id="PRO_5028808710" description="DUF2846 domain-containing protein" evidence="1">
    <location>
        <begin position="21"/>
        <end position="182"/>
    </location>
</feature>
<comment type="caution">
    <text evidence="2">The sequence shown here is derived from an EMBL/GenBank/DDBJ whole genome shotgun (WGS) entry which is preliminary data.</text>
</comment>
<feature type="signal peptide" evidence="1">
    <location>
        <begin position="1"/>
        <end position="20"/>
    </location>
</feature>
<evidence type="ECO:0000256" key="1">
    <source>
        <dbReference type="SAM" id="SignalP"/>
    </source>
</evidence>
<keyword evidence="1" id="KW-0732">Signal</keyword>
<protein>
    <recommendedName>
        <fullName evidence="4">DUF2846 domain-containing protein</fullName>
    </recommendedName>
</protein>
<organism evidence="2 3">
    <name type="scientific">Noviluteimonas gilva</name>
    <dbReference type="NCBI Taxonomy" id="2682097"/>
    <lineage>
        <taxon>Bacteria</taxon>
        <taxon>Pseudomonadati</taxon>
        <taxon>Pseudomonadota</taxon>
        <taxon>Gammaproteobacteria</taxon>
        <taxon>Lysobacterales</taxon>
        <taxon>Lysobacteraceae</taxon>
        <taxon>Noviluteimonas</taxon>
    </lineage>
</organism>
<proteinExistence type="predicted"/>
<sequence length="182" mass="19610">MHRSTKLAALAALLFATAWGKPKGTFKYEVDASTPPNETAIIRAALRSEKQFKSSAIKRIFVQDSWTQFLVISRGYDIPGAANVKKYAAVRVKPGKYLARVVCNGMFIGSFDMEVDVQAGGEYLLECSGDGHSMRAHVWRKDQPTVADAAVATPAATTADTPNGGAQATASASSWVAPWSWK</sequence>
<gene>
    <name evidence="2" type="ORF">GN331_14975</name>
</gene>
<dbReference type="AlphaFoldDB" id="A0A7C9M343"/>
<keyword evidence="3" id="KW-1185">Reference proteome</keyword>
<dbReference type="RefSeq" id="WP_156643096.1">
    <property type="nucleotide sequence ID" value="NZ_WOXT01000005.1"/>
</dbReference>
<accession>A0A7C9M343</accession>
<reference evidence="2 3" key="1">
    <citation type="submission" date="2019-12" db="EMBL/GenBank/DDBJ databases">
        <authorList>
            <person name="Xu J."/>
        </authorList>
    </citation>
    <scope>NUCLEOTIDE SEQUENCE [LARGE SCALE GENOMIC DNA]</scope>
    <source>
        <strain evidence="2 3">HX-5-24</strain>
    </source>
</reference>
<evidence type="ECO:0008006" key="4">
    <source>
        <dbReference type="Google" id="ProtNLM"/>
    </source>
</evidence>
<name>A0A7C9M343_9GAMM</name>
<evidence type="ECO:0000313" key="3">
    <source>
        <dbReference type="Proteomes" id="UP000479692"/>
    </source>
</evidence>
<dbReference type="EMBL" id="WOXT01000005">
    <property type="protein sequence ID" value="MUV15508.1"/>
    <property type="molecule type" value="Genomic_DNA"/>
</dbReference>